<feature type="non-terminal residue" evidence="2">
    <location>
        <position position="1"/>
    </location>
</feature>
<dbReference type="Proteomes" id="UP001331761">
    <property type="component" value="Unassembled WGS sequence"/>
</dbReference>
<sequence>YFMVLTRIRWAPLEKPWADLISKYCVFVARHPWPFIILPCLVTIALSTGIFLNFQIVRGVHYLYSPLDARWKTEEAVFGDNWAADDDHFYPGKDVLRRRGLYLIVKANDDGNVLRRKHAEQFLQVLSIRNHLVSHPGARAWALHL</sequence>
<dbReference type="GO" id="GO:0005886">
    <property type="term" value="C:plasma membrane"/>
    <property type="evidence" value="ECO:0007669"/>
    <property type="project" value="TreeGrafter"/>
</dbReference>
<evidence type="ECO:0000313" key="2">
    <source>
        <dbReference type="EMBL" id="KAK5979879.1"/>
    </source>
</evidence>
<proteinExistence type="predicted"/>
<dbReference type="PANTHER" id="PTHR10796">
    <property type="entry name" value="PATCHED-RELATED"/>
    <property type="match status" value="1"/>
</dbReference>
<feature type="transmembrane region" description="Helical" evidence="1">
    <location>
        <begin position="33"/>
        <end position="54"/>
    </location>
</feature>
<keyword evidence="1" id="KW-0472">Membrane</keyword>
<organism evidence="2 3">
    <name type="scientific">Trichostrongylus colubriformis</name>
    <name type="common">Black scour worm</name>
    <dbReference type="NCBI Taxonomy" id="6319"/>
    <lineage>
        <taxon>Eukaryota</taxon>
        <taxon>Metazoa</taxon>
        <taxon>Ecdysozoa</taxon>
        <taxon>Nematoda</taxon>
        <taxon>Chromadorea</taxon>
        <taxon>Rhabditida</taxon>
        <taxon>Rhabditina</taxon>
        <taxon>Rhabditomorpha</taxon>
        <taxon>Strongyloidea</taxon>
        <taxon>Trichostrongylidae</taxon>
        <taxon>Trichostrongylus</taxon>
    </lineage>
</organism>
<dbReference type="InterPro" id="IPR051697">
    <property type="entry name" value="Patched_domain-protein"/>
</dbReference>
<dbReference type="GO" id="GO:0018996">
    <property type="term" value="P:molting cycle, collagen and cuticulin-based cuticle"/>
    <property type="evidence" value="ECO:0007669"/>
    <property type="project" value="TreeGrafter"/>
</dbReference>
<reference evidence="2 3" key="1">
    <citation type="submission" date="2019-10" db="EMBL/GenBank/DDBJ databases">
        <title>Assembly and Annotation for the nematode Trichostrongylus colubriformis.</title>
        <authorList>
            <person name="Martin J."/>
        </authorList>
    </citation>
    <scope>NUCLEOTIDE SEQUENCE [LARGE SCALE GENOMIC DNA]</scope>
    <source>
        <strain evidence="2">G859</strain>
        <tissue evidence="2">Whole worm</tissue>
    </source>
</reference>
<accession>A0AAN8J2F2</accession>
<keyword evidence="1" id="KW-0812">Transmembrane</keyword>
<name>A0AAN8J2F2_TRICO</name>
<comment type="caution">
    <text evidence="2">The sequence shown here is derived from an EMBL/GenBank/DDBJ whole genome shotgun (WGS) entry which is preliminary data.</text>
</comment>
<evidence type="ECO:0000313" key="3">
    <source>
        <dbReference type="Proteomes" id="UP001331761"/>
    </source>
</evidence>
<dbReference type="PANTHER" id="PTHR10796:SF124">
    <property type="entry name" value="SSD DOMAIN-CONTAINING PROTEIN"/>
    <property type="match status" value="1"/>
</dbReference>
<dbReference type="AlphaFoldDB" id="A0AAN8J2F2"/>
<keyword evidence="3" id="KW-1185">Reference proteome</keyword>
<gene>
    <name evidence="2" type="ORF">GCK32_019494</name>
</gene>
<dbReference type="EMBL" id="WIXE01007893">
    <property type="protein sequence ID" value="KAK5979879.1"/>
    <property type="molecule type" value="Genomic_DNA"/>
</dbReference>
<dbReference type="GO" id="GO:0006897">
    <property type="term" value="P:endocytosis"/>
    <property type="evidence" value="ECO:0007669"/>
    <property type="project" value="TreeGrafter"/>
</dbReference>
<dbReference type="GO" id="GO:0030659">
    <property type="term" value="C:cytoplasmic vesicle membrane"/>
    <property type="evidence" value="ECO:0007669"/>
    <property type="project" value="TreeGrafter"/>
</dbReference>
<evidence type="ECO:0000256" key="1">
    <source>
        <dbReference type="SAM" id="Phobius"/>
    </source>
</evidence>
<keyword evidence="1" id="KW-1133">Transmembrane helix</keyword>
<protein>
    <submittedName>
        <fullName evidence="2">Uncharacterized protein</fullName>
    </submittedName>
</protein>